<feature type="compositionally biased region" description="Low complexity" evidence="1">
    <location>
        <begin position="117"/>
        <end position="146"/>
    </location>
</feature>
<dbReference type="PROSITE" id="PS51257">
    <property type="entry name" value="PROKAR_LIPOPROTEIN"/>
    <property type="match status" value="1"/>
</dbReference>
<feature type="region of interest" description="Disordered" evidence="1">
    <location>
        <begin position="642"/>
        <end position="788"/>
    </location>
</feature>
<evidence type="ECO:0000313" key="2">
    <source>
        <dbReference type="EMBL" id="SDK33215.1"/>
    </source>
</evidence>
<feature type="region of interest" description="Disordered" evidence="1">
    <location>
        <begin position="184"/>
        <end position="561"/>
    </location>
</feature>
<dbReference type="EMBL" id="FNFV01000002">
    <property type="protein sequence ID" value="SDK33215.1"/>
    <property type="molecule type" value="Genomic_DNA"/>
</dbReference>
<name>A0A1G9B320_9RHOB</name>
<dbReference type="Proteomes" id="UP000199328">
    <property type="component" value="Unassembled WGS sequence"/>
</dbReference>
<feature type="compositionally biased region" description="Low complexity" evidence="1">
    <location>
        <begin position="85"/>
        <end position="99"/>
    </location>
</feature>
<feature type="compositionally biased region" description="Low complexity" evidence="1">
    <location>
        <begin position="298"/>
        <end position="314"/>
    </location>
</feature>
<feature type="compositionally biased region" description="Basic and acidic residues" evidence="1">
    <location>
        <begin position="703"/>
        <end position="719"/>
    </location>
</feature>
<evidence type="ECO:0000256" key="1">
    <source>
        <dbReference type="SAM" id="MobiDB-lite"/>
    </source>
</evidence>
<feature type="compositionally biased region" description="Acidic residues" evidence="1">
    <location>
        <begin position="432"/>
        <end position="441"/>
    </location>
</feature>
<proteinExistence type="predicted"/>
<feature type="compositionally biased region" description="Basic and acidic residues" evidence="1">
    <location>
        <begin position="542"/>
        <end position="551"/>
    </location>
</feature>
<protein>
    <recommendedName>
        <fullName evidence="4">Lipoprotein</fullName>
    </recommendedName>
</protein>
<feature type="region of interest" description="Disordered" evidence="1">
    <location>
        <begin position="852"/>
        <end position="911"/>
    </location>
</feature>
<feature type="compositionally biased region" description="Basic and acidic residues" evidence="1">
    <location>
        <begin position="250"/>
        <end position="260"/>
    </location>
</feature>
<dbReference type="OrthoDB" id="7798282at2"/>
<dbReference type="RefSeq" id="WP_092499051.1">
    <property type="nucleotide sequence ID" value="NZ_FNFV01000002.1"/>
</dbReference>
<feature type="compositionally biased region" description="Low complexity" evidence="1">
    <location>
        <begin position="650"/>
        <end position="699"/>
    </location>
</feature>
<dbReference type="STRING" id="990712.SAMN05216257_102358"/>
<dbReference type="AlphaFoldDB" id="A0A1G9B320"/>
<feature type="compositionally biased region" description="Basic and acidic residues" evidence="1">
    <location>
        <begin position="855"/>
        <end position="868"/>
    </location>
</feature>
<evidence type="ECO:0008006" key="4">
    <source>
        <dbReference type="Google" id="ProtNLM"/>
    </source>
</evidence>
<feature type="compositionally biased region" description="Low complexity" evidence="1">
    <location>
        <begin position="261"/>
        <end position="270"/>
    </location>
</feature>
<feature type="compositionally biased region" description="Acidic residues" evidence="1">
    <location>
        <begin position="271"/>
        <end position="290"/>
    </location>
</feature>
<evidence type="ECO:0000313" key="3">
    <source>
        <dbReference type="Proteomes" id="UP000199328"/>
    </source>
</evidence>
<sequence length="1041" mass="107857">MVGSSKILTVSYGTFSCTLEGFDDPFSTMKSIAEYFRDLAREDRYFGAEPPTPDAEMLHRIAEREIRQRVETRVEGNAVVLRPAAAAEGSAPAEPPADAVGEASAAATPAPEGLHGMAGTAGRAQGTGAAGAGANPPSAALAAEQASSGESVLEKLARIRAAVARAQSAPPALGTYGEDEGAAELFSEPPLASPVDETVEDAPSAHPQSTEDEILELARLYGAGEDEVTDEPPAEPAVEAAAGDEALEMPSRREEAEDHAAGGSAASVEVESAEAETAADEPDETADEAGPDARPEADGATATDTAETVAEAVDLASGAARPRSADADGENADGENPAEVSVAEDGAETAAAGAPLAESDEQESGGRAQGPRTEPVTESPTSLEGERQETGETGEIVPPGPEASAEATIQAAEPAPVDAEPKAPETAGGEAVSEESEELAAEVERILRAQRAGPGDPGSPAAESQDGTHESREAVPSGEASREEDGIDSAQHAGGDAHVQPLTGDDAKEGDTTAAGGEREPGGIPARESEKGAVSLPAGEDQTGHAERPRASDGPLQLTPDLAVPVSRPRVRVVKMSRAAFEARFVAEDESEAEDGAVEATIAAADDETREIEARVKADLGNTGLAPEDERELIAELVAAEREARRAAAPDEAAAPQEGEAAATGSTQESEASAATEESAAPDAPGTDTGTPTAHGAAEASEEGERTRSDAQGKAKPEAELAAQPQEEQADTEAPASPGEASGPEEEAVGVARAESAGERRETGPMPLAGAMAEPPRLGRRLPGAEPAVERLLEQTRSRLDSAEASRRRSAIAHLKAAVAAVRAERGLGGERIAQARGAALDRFRQDLAQVVRDGPAEARPQRDDEGRPMTQNAAEPSVVTARRRDEPKDDAAQGARHRPEGRRAPPLMLVSSQRVDRPAPGQMPKVAPRRVSSESILGRTADRDEGFARFVEGYGLSELEDLLEASAAYFAFVESEPFVTRSDIIRRVRSYLGHDRVSREDALRAFGTLQREGRIVKLRRGVFAVAEDTRFQPAAKTAAG</sequence>
<feature type="region of interest" description="Disordered" evidence="1">
    <location>
        <begin position="85"/>
        <end position="146"/>
    </location>
</feature>
<reference evidence="3" key="1">
    <citation type="submission" date="2016-10" db="EMBL/GenBank/DDBJ databases">
        <authorList>
            <person name="Varghese N."/>
            <person name="Submissions S."/>
        </authorList>
    </citation>
    <scope>NUCLEOTIDE SEQUENCE [LARGE SCALE GENOMIC DNA]</scope>
    <source>
        <strain evidence="3">CGMCC 1.10789</strain>
    </source>
</reference>
<feature type="compositionally biased region" description="Acidic residues" evidence="1">
    <location>
        <begin position="224"/>
        <end position="233"/>
    </location>
</feature>
<feature type="compositionally biased region" description="Low complexity" evidence="1">
    <location>
        <begin position="348"/>
        <end position="357"/>
    </location>
</feature>
<feature type="compositionally biased region" description="Basic and acidic residues" evidence="1">
    <location>
        <begin position="505"/>
        <end position="531"/>
    </location>
</feature>
<gene>
    <name evidence="2" type="ORF">SAMN05216257_102358</name>
</gene>
<keyword evidence="3" id="KW-1185">Reference proteome</keyword>
<accession>A0A1G9B320</accession>
<feature type="compositionally biased region" description="Basic and acidic residues" evidence="1">
    <location>
        <begin position="883"/>
        <end position="904"/>
    </location>
</feature>
<organism evidence="2 3">
    <name type="scientific">Meinhardsimonia xiamenensis</name>
    <dbReference type="NCBI Taxonomy" id="990712"/>
    <lineage>
        <taxon>Bacteria</taxon>
        <taxon>Pseudomonadati</taxon>
        <taxon>Pseudomonadota</taxon>
        <taxon>Alphaproteobacteria</taxon>
        <taxon>Rhodobacterales</taxon>
        <taxon>Paracoccaceae</taxon>
        <taxon>Meinhardsimonia</taxon>
    </lineage>
</organism>